<feature type="transmembrane region" description="Helical" evidence="2">
    <location>
        <begin position="6"/>
        <end position="22"/>
    </location>
</feature>
<dbReference type="RefSeq" id="WP_379479842.1">
    <property type="nucleotide sequence ID" value="NZ_JBHLTL010000001.1"/>
</dbReference>
<dbReference type="Proteomes" id="UP001589943">
    <property type="component" value="Unassembled WGS sequence"/>
</dbReference>
<comment type="caution">
    <text evidence="3">The sequence shown here is derived from an EMBL/GenBank/DDBJ whole genome shotgun (WGS) entry which is preliminary data.</text>
</comment>
<proteinExistence type="predicted"/>
<evidence type="ECO:0000256" key="1">
    <source>
        <dbReference type="SAM" id="MobiDB-lite"/>
    </source>
</evidence>
<keyword evidence="2" id="KW-1133">Transmembrane helix</keyword>
<sequence length="92" mass="10417">MSGGVVAIVIVAIIASMIVRLVKISKGMDPDRKHRRGQGQALLDPAQTSPREQELQREVEDLRERIHVLERIATDGRRPQALADEIERLREK</sequence>
<name>A0ABV6PEU5_9SPHN</name>
<keyword evidence="2" id="KW-0472">Membrane</keyword>
<protein>
    <submittedName>
        <fullName evidence="3">Uncharacterized protein</fullName>
    </submittedName>
</protein>
<evidence type="ECO:0000256" key="2">
    <source>
        <dbReference type="SAM" id="Phobius"/>
    </source>
</evidence>
<keyword evidence="2" id="KW-0812">Transmembrane</keyword>
<accession>A0ABV6PEU5</accession>
<evidence type="ECO:0000313" key="4">
    <source>
        <dbReference type="Proteomes" id="UP001589943"/>
    </source>
</evidence>
<evidence type="ECO:0000313" key="3">
    <source>
        <dbReference type="EMBL" id="MFC0588336.1"/>
    </source>
</evidence>
<keyword evidence="4" id="KW-1185">Reference proteome</keyword>
<gene>
    <name evidence="3" type="ORF">ACFFF7_02810</name>
</gene>
<reference evidence="3 4" key="1">
    <citation type="submission" date="2024-09" db="EMBL/GenBank/DDBJ databases">
        <authorList>
            <person name="Sun Q."/>
            <person name="Mori K."/>
        </authorList>
    </citation>
    <scope>NUCLEOTIDE SEQUENCE [LARGE SCALE GENOMIC DNA]</scope>
    <source>
        <strain evidence="3 4">NCAIM B.02537</strain>
    </source>
</reference>
<dbReference type="EMBL" id="JBHLTL010000001">
    <property type="protein sequence ID" value="MFC0588336.1"/>
    <property type="molecule type" value="Genomic_DNA"/>
</dbReference>
<organism evidence="3 4">
    <name type="scientific">Novosphingobium aquiterrae</name>
    <dbReference type="NCBI Taxonomy" id="624388"/>
    <lineage>
        <taxon>Bacteria</taxon>
        <taxon>Pseudomonadati</taxon>
        <taxon>Pseudomonadota</taxon>
        <taxon>Alphaproteobacteria</taxon>
        <taxon>Sphingomonadales</taxon>
        <taxon>Sphingomonadaceae</taxon>
        <taxon>Novosphingobium</taxon>
    </lineage>
</organism>
<feature type="region of interest" description="Disordered" evidence="1">
    <location>
        <begin position="29"/>
        <end position="55"/>
    </location>
</feature>